<dbReference type="EMBL" id="VRMN01000001">
    <property type="protein sequence ID" value="KAA8500042.1"/>
    <property type="molecule type" value="Genomic_DNA"/>
</dbReference>
<dbReference type="AlphaFoldDB" id="A0A5J4ZAH7"/>
<proteinExistence type="predicted"/>
<dbReference type="Proteomes" id="UP000324585">
    <property type="component" value="Unassembled WGS sequence"/>
</dbReference>
<reference evidence="2" key="1">
    <citation type="journal article" date="2019" name="Nat. Commun.">
        <title>Expansion of phycobilisome linker gene families in mesophilic red algae.</title>
        <authorList>
            <person name="Lee J."/>
            <person name="Kim D."/>
            <person name="Bhattacharya D."/>
            <person name="Yoon H.S."/>
        </authorList>
    </citation>
    <scope>NUCLEOTIDE SEQUENCE [LARGE SCALE GENOMIC DNA]</scope>
    <source>
        <strain evidence="2">CCMP 1328</strain>
    </source>
</reference>
<comment type="caution">
    <text evidence="1">The sequence shown here is derived from an EMBL/GenBank/DDBJ whole genome shotgun (WGS) entry which is preliminary data.</text>
</comment>
<dbReference type="OrthoDB" id="2013293at2759"/>
<evidence type="ECO:0008006" key="3">
    <source>
        <dbReference type="Google" id="ProtNLM"/>
    </source>
</evidence>
<organism evidence="1 2">
    <name type="scientific">Porphyridium purpureum</name>
    <name type="common">Red alga</name>
    <name type="synonym">Porphyridium cruentum</name>
    <dbReference type="NCBI Taxonomy" id="35688"/>
    <lineage>
        <taxon>Eukaryota</taxon>
        <taxon>Rhodophyta</taxon>
        <taxon>Bangiophyceae</taxon>
        <taxon>Porphyridiales</taxon>
        <taxon>Porphyridiaceae</taxon>
        <taxon>Porphyridium</taxon>
    </lineage>
</organism>
<gene>
    <name evidence="1" type="ORF">FVE85_7627</name>
</gene>
<evidence type="ECO:0000313" key="1">
    <source>
        <dbReference type="EMBL" id="KAA8500042.1"/>
    </source>
</evidence>
<sequence length="252" mass="26702">MAPAAFCGSAFVPRLRTQLLGGASLQTAADAPRTARRIACCARDAPDDQQGVVSRRALLTTSVGALIAIGVGESLGPRPVVAAQSLFKDERFFFEFAPPPASGGWKESETTISGGRVVHAWVLENASEKISGNITAVSTPIPADYRKLTSFGTQANVADTIMPPNRGLDGTMKEMSSVQISVEGATESAWLFDYELTPPGGKMNRKHLWTLFSLKPGSWIVSVTAQADAGDVASEKAVQSAFEGLVKTFKIT</sequence>
<name>A0A5J4ZAH7_PORPP</name>
<keyword evidence="2" id="KW-1185">Reference proteome</keyword>
<protein>
    <recommendedName>
        <fullName evidence="3">PsbP C-terminal domain-containing protein</fullName>
    </recommendedName>
</protein>
<evidence type="ECO:0000313" key="2">
    <source>
        <dbReference type="Proteomes" id="UP000324585"/>
    </source>
</evidence>
<accession>A0A5J4ZAH7</accession>